<proteinExistence type="inferred from homology"/>
<feature type="active site" description="Charge relay system" evidence="8">
    <location>
        <position position="999"/>
    </location>
</feature>
<dbReference type="OrthoDB" id="9815657at2"/>
<dbReference type="InterPro" id="IPR011042">
    <property type="entry name" value="6-blade_b-propeller_TolB-like"/>
</dbReference>
<feature type="active site" description="Nucleophile" evidence="8">
    <location>
        <position position="943"/>
    </location>
</feature>
<comment type="caution">
    <text evidence="12">The sequence shown here is derived from an EMBL/GenBank/DDBJ whole genome shotgun (WGS) entry which is preliminary data.</text>
</comment>
<dbReference type="Pfam" id="PF26549">
    <property type="entry name" value="Tricorn_N"/>
    <property type="match status" value="1"/>
</dbReference>
<dbReference type="SMART" id="SM00245">
    <property type="entry name" value="TSPc"/>
    <property type="match status" value="1"/>
</dbReference>
<feature type="chain" id="PRO_5020551908" description="Tricorn protease homolog" evidence="10">
    <location>
        <begin position="22"/>
        <end position="1037"/>
    </location>
</feature>
<dbReference type="PIRSF" id="PIRSF036421">
    <property type="entry name" value="Tricorn_protease"/>
    <property type="match status" value="1"/>
</dbReference>
<evidence type="ECO:0000256" key="4">
    <source>
        <dbReference type="ARBA" id="ARBA00022670"/>
    </source>
</evidence>
<dbReference type="InterPro" id="IPR012393">
    <property type="entry name" value="Tricorn_protease"/>
</dbReference>
<evidence type="ECO:0000256" key="2">
    <source>
        <dbReference type="ARBA" id="ARBA00008524"/>
    </source>
</evidence>
<dbReference type="InterPro" id="IPR036034">
    <property type="entry name" value="PDZ_sf"/>
</dbReference>
<comment type="subcellular location">
    <subcellularLocation>
        <location evidence="1 7">Cytoplasm</location>
    </subcellularLocation>
</comment>
<feature type="site" description="Transition state stabilizer; via amide nitrogen" evidence="9">
    <location>
        <position position="944"/>
    </location>
</feature>
<evidence type="ECO:0000259" key="11">
    <source>
        <dbReference type="SMART" id="SM00245"/>
    </source>
</evidence>
<dbReference type="CDD" id="cd07562">
    <property type="entry name" value="Peptidase_S41_TRI"/>
    <property type="match status" value="1"/>
</dbReference>
<name>A0A4R6IVS0_9BACT</name>
<dbReference type="AlphaFoldDB" id="A0A4R6IVS0"/>
<feature type="active site" description="Charge relay system" evidence="8">
    <location>
        <position position="728"/>
    </location>
</feature>
<dbReference type="Gene3D" id="2.120.10.30">
    <property type="entry name" value="TolB, C-terminal domain"/>
    <property type="match status" value="2"/>
</dbReference>
<dbReference type="Gene3D" id="3.30.750.44">
    <property type="match status" value="1"/>
</dbReference>
<feature type="signal peptide" evidence="10">
    <location>
        <begin position="1"/>
        <end position="21"/>
    </location>
</feature>
<dbReference type="SUPFAM" id="SSF82171">
    <property type="entry name" value="DPP6 N-terminal domain-like"/>
    <property type="match status" value="1"/>
</dbReference>
<dbReference type="Proteomes" id="UP000295741">
    <property type="component" value="Unassembled WGS sequence"/>
</dbReference>
<dbReference type="Gene3D" id="2.30.42.10">
    <property type="match status" value="1"/>
</dbReference>
<dbReference type="SUPFAM" id="SSF50156">
    <property type="entry name" value="PDZ domain-like"/>
    <property type="match status" value="1"/>
</dbReference>
<dbReference type="SUPFAM" id="SSF69304">
    <property type="entry name" value="Tricorn protease N-terminal domain"/>
    <property type="match status" value="1"/>
</dbReference>
<evidence type="ECO:0000256" key="7">
    <source>
        <dbReference type="PIRNR" id="PIRNR036421"/>
    </source>
</evidence>
<evidence type="ECO:0000256" key="10">
    <source>
        <dbReference type="SAM" id="SignalP"/>
    </source>
</evidence>
<dbReference type="GO" id="GO:0005737">
    <property type="term" value="C:cytoplasm"/>
    <property type="evidence" value="ECO:0007669"/>
    <property type="project" value="UniProtKB-SubCell"/>
</dbReference>
<dbReference type="Pfam" id="PF26550">
    <property type="entry name" value="Tricorn_2nd"/>
    <property type="match status" value="1"/>
</dbReference>
<dbReference type="Pfam" id="PF14684">
    <property type="entry name" value="Tricorn_C1"/>
    <property type="match status" value="1"/>
</dbReference>
<dbReference type="EC" id="3.4.21.-" evidence="7"/>
<dbReference type="RefSeq" id="WP_133474649.1">
    <property type="nucleotide sequence ID" value="NZ_SNWP01000011.1"/>
</dbReference>
<dbReference type="SUPFAM" id="SSF52096">
    <property type="entry name" value="ClpP/crotonase"/>
    <property type="match status" value="1"/>
</dbReference>
<keyword evidence="5 7" id="KW-0378">Hydrolase</keyword>
<sequence>MKRIFSLVLACLYLASVQSQNSQPYFLSNPALSPDGETVVFAFEGDLWRASVKDGKATRITAMQGYESSPRISPDGQWLAFSSRQMGNADVYIMPLAGGEIKQLTFHSATDEVNNWSWDSKKIYFTSNRMGQISGFTIGINGGTPERLFGDHFFLLDHGLAEHPSGDIYFNDTWESTSQIARKRYKGPFNPDIQSYNIATKQYKKHTDWEGKDFAATIDKNGKLYFISDEANGEYNLYALDNGKKTALTRFNTSIKAPQVNAAGSKVVFERDYQLWLYDVSAKKAEKLNITLNRNYVLPAEKDYNVRGEITNLDVSPDGKKIAFSSRGEIFVSDADGKFIQQINKGNTERAKEVKWMSDNKTLLFNQTVDGFLNWYTVAADGSAGVKQITKDARNNRSGVLNKSRTKMVYLSGRDEVRLLDLKTWDNKILIKDEIWAIQNSDPGFSPNDEYVYYTAIRNFEQDIFIHHLKDNKTINLTNTGVTESSPVWSPDSKYIYFISSRTKPSYPFGMQNPRIYRMPLEKIDAPYRSDKYEALFKTEKKDTSKKEPAPIKIDASKIMDRLEQVGPGFGSQFLLNVLQKGEKTIVLYISNHAEGRSALWKTTLEPFEAPKTECINGADAFSVDYAEGGDKTLLLINGSIFKLNLDANKVDPVAIAQVFRRNLSAEFAQIFQETWAHVNENFYDEKFHGIDWLAMRKKYEAYVPYINTRGDLRTLLADLLGELNSSHQGFSSAGDEETVQLSNRTMETGIIFENNDPYKVKYIVAGSNADRSTIDIRPGDILQKVNDETVDAKTDRSYYFSKPSLDGELTLTFSRAGQTVTTKVHPQASLFANLSQEWSDINQKRVDEKTNNRVAYHNMKDMGTGELDKFLIDMTQDFYQKDALILDLRYNTGGNVHDEVLKFLSQRAYLQWKYREGKLTPQSNFAPADKPIVLLINEQSLSDAEMTSQGFKALKLGTIIGMPTYRWIIFTSGTGLVDGSFVRLPSWGCYSLDGKDLEITGVEPDIKIPMNFEDRINGRDPQLDKAIEEILKKLKK</sequence>
<keyword evidence="3 7" id="KW-0963">Cytoplasm</keyword>
<keyword evidence="4 7" id="KW-0645">Protease</keyword>
<gene>
    <name evidence="12" type="ORF">BC659_2080</name>
</gene>
<dbReference type="PANTHER" id="PTHR43253">
    <property type="entry name" value="TRICORN PROTEASE HOMOLOG 2-RELATED"/>
    <property type="match status" value="1"/>
</dbReference>
<keyword evidence="13" id="KW-1185">Reference proteome</keyword>
<evidence type="ECO:0000256" key="5">
    <source>
        <dbReference type="ARBA" id="ARBA00022801"/>
    </source>
</evidence>
<dbReference type="EMBL" id="SNWP01000011">
    <property type="protein sequence ID" value="TDO26770.1"/>
    <property type="molecule type" value="Genomic_DNA"/>
</dbReference>
<evidence type="ECO:0000256" key="1">
    <source>
        <dbReference type="ARBA" id="ARBA00004496"/>
    </source>
</evidence>
<evidence type="ECO:0000256" key="9">
    <source>
        <dbReference type="PIRSR" id="PIRSR036421-3"/>
    </source>
</evidence>
<feature type="domain" description="Tail specific protease" evidence="11">
    <location>
        <begin position="828"/>
        <end position="1010"/>
    </location>
</feature>
<evidence type="ECO:0000313" key="12">
    <source>
        <dbReference type="EMBL" id="TDO26770.1"/>
    </source>
</evidence>
<evidence type="ECO:0000256" key="6">
    <source>
        <dbReference type="ARBA" id="ARBA00022825"/>
    </source>
</evidence>
<dbReference type="Gene3D" id="2.120.10.60">
    <property type="entry name" value="Tricorn protease N-terminal domain"/>
    <property type="match status" value="1"/>
</dbReference>
<evidence type="ECO:0000313" key="13">
    <source>
        <dbReference type="Proteomes" id="UP000295741"/>
    </source>
</evidence>
<dbReference type="GO" id="GO:0006508">
    <property type="term" value="P:proteolysis"/>
    <property type="evidence" value="ECO:0007669"/>
    <property type="project" value="UniProtKB-UniRule"/>
</dbReference>
<dbReference type="GO" id="GO:0008236">
    <property type="term" value="F:serine-type peptidase activity"/>
    <property type="evidence" value="ECO:0007669"/>
    <property type="project" value="UniProtKB-UniRule"/>
</dbReference>
<dbReference type="InterPro" id="IPR028204">
    <property type="entry name" value="Tricorn_C1"/>
</dbReference>
<dbReference type="Gene3D" id="3.90.226.10">
    <property type="entry name" value="2-enoyl-CoA Hydratase, Chain A, domain 1"/>
    <property type="match status" value="1"/>
</dbReference>
<dbReference type="InterPro" id="IPR005151">
    <property type="entry name" value="Tail-specific_protease"/>
</dbReference>
<organism evidence="12 13">
    <name type="scientific">Sediminibacterium goheungense</name>
    <dbReference type="NCBI Taxonomy" id="1086393"/>
    <lineage>
        <taxon>Bacteria</taxon>
        <taxon>Pseudomonadati</taxon>
        <taxon>Bacteroidota</taxon>
        <taxon>Chitinophagia</taxon>
        <taxon>Chitinophagales</taxon>
        <taxon>Chitinophagaceae</taxon>
        <taxon>Sediminibacterium</taxon>
    </lineage>
</organism>
<protein>
    <recommendedName>
        <fullName evidence="7">Tricorn protease homolog</fullName>
        <ecNumber evidence="7">3.4.21.-</ecNumber>
    </recommendedName>
</protein>
<accession>A0A4R6IVS0</accession>
<keyword evidence="10" id="KW-0732">Signal</keyword>
<evidence type="ECO:0000256" key="3">
    <source>
        <dbReference type="ARBA" id="ARBA00022490"/>
    </source>
</evidence>
<dbReference type="Pfam" id="PF03572">
    <property type="entry name" value="Peptidase_S41"/>
    <property type="match status" value="1"/>
</dbReference>
<keyword evidence="6 7" id="KW-0720">Serine protease</keyword>
<reference evidence="12 13" key="1">
    <citation type="submission" date="2019-03" db="EMBL/GenBank/DDBJ databases">
        <title>Genomic Encyclopedia of Archaeal and Bacterial Type Strains, Phase II (KMG-II): from individual species to whole genera.</title>
        <authorList>
            <person name="Goeker M."/>
        </authorList>
    </citation>
    <scope>NUCLEOTIDE SEQUENCE [LARGE SCALE GENOMIC DNA]</scope>
    <source>
        <strain evidence="12 13">DSM 28323</strain>
    </source>
</reference>
<evidence type="ECO:0000256" key="8">
    <source>
        <dbReference type="PIRSR" id="PIRSR036421-1"/>
    </source>
</evidence>
<dbReference type="PANTHER" id="PTHR43253:SF1">
    <property type="entry name" value="TRICORN PROTEASE HOMOLOG 2-RELATED"/>
    <property type="match status" value="1"/>
</dbReference>
<comment type="function">
    <text evidence="7">Degrades oligopeptides.</text>
</comment>
<comment type="similarity">
    <text evidence="2 7">Belongs to the peptidase S41B family.</text>
</comment>
<dbReference type="InterPro" id="IPR029045">
    <property type="entry name" value="ClpP/crotonase-like_dom_sf"/>
</dbReference>